<evidence type="ECO:0000259" key="1">
    <source>
        <dbReference type="Pfam" id="PF07699"/>
    </source>
</evidence>
<proteinExistence type="predicted"/>
<sequence>MYMPECMSVAAGTRRLHRAKQTGSTRIDFIAQICTGAVDQIFIYTRFASELRRLKRVSGLCLFLKDFLPILFVVSLADVVVAARWGFAFLPAKEQVAAWSFDSSLTKSLPAAKAPAFVRSPETMRPSPTLLVLAAVAVLATAHAQQANGPTVIPQKKALPQGFRITCFDGYELIFTNDNYTNGVFVAADAYKYPVGQCRKCPAGTATMDGFRCIPCPSGYYSESGARECTACPAGTVAKSTAPSAGTTYYQVQKLNSGASSCKSCPPGYFQPNLAGTVCIPCPSGFVSGEGATSCTPCNEGSFHGDGRQLTQATGYFNYGMTATDDTVVGYEASNAQISAVSGIATSSGLPDYVAIPNTCIKCPRNTYQPLKAQAATTTTGDAALSACSYFDGTSARTDTGGLQFNDANDYATGTGNGCFNCPKGTFAPSPGSSVCQPCPAGTFANATGSIACTRCPAGTNSLYGTRSQQLGWTATPAASYKTYTFTFFDKADNTYKLLRTGTDTNFWLAAKGETCSDNLPGYYTDVDGLGIQLPCRPGTFLAAGASDKTTCVTCAVGTFNEDFTQPVCKACWPGSFASQRGMTFCEITQPGYYTNPDTPAANATVDLTVLTTTEASGLPNYEKNTCLPCAIGTYADVTALATCKNCQAGRFQDSIGQATCKQCDIGYYSNYGASSCVQCPAGSITPKPGTSRCTKCAPGFYADKSIAATSCRACPRGYFGPYPAAYSNDGFLPEGPRGCFKCPYDTYADRPGMTVCTTCPALDLGGGTTVPTCTETPGSQRCKPCSLLVITTTTRNTYEQAEERELMQLLAQEGEEQQQQQQLMAMFMIRRMRL</sequence>
<reference evidence="2 3" key="1">
    <citation type="journal article" date="2010" name="Science">
        <title>Genomic analysis of organismal complexity in the multicellular green alga Volvox carteri.</title>
        <authorList>
            <person name="Prochnik S.E."/>
            <person name="Umen J."/>
            <person name="Nedelcu A.M."/>
            <person name="Hallmann A."/>
            <person name="Miller S.M."/>
            <person name="Nishii I."/>
            <person name="Ferris P."/>
            <person name="Kuo A."/>
            <person name="Mitros T."/>
            <person name="Fritz-Laylin L.K."/>
            <person name="Hellsten U."/>
            <person name="Chapman J."/>
            <person name="Simakov O."/>
            <person name="Rensing S.A."/>
            <person name="Terry A."/>
            <person name="Pangilinan J."/>
            <person name="Kapitonov V."/>
            <person name="Jurka J."/>
            <person name="Salamov A."/>
            <person name="Shapiro H."/>
            <person name="Schmutz J."/>
            <person name="Grimwood J."/>
            <person name="Lindquist E."/>
            <person name="Lucas S."/>
            <person name="Grigoriev I.V."/>
            <person name="Schmitt R."/>
            <person name="Kirk D."/>
            <person name="Rokhsar D.S."/>
        </authorList>
    </citation>
    <scope>NUCLEOTIDE SEQUENCE [LARGE SCALE GENOMIC DNA]</scope>
    <source>
        <strain evidence="3">f. Nagariensis / Eve</strain>
    </source>
</reference>
<dbReference type="Proteomes" id="UP000001058">
    <property type="component" value="Unassembled WGS sequence"/>
</dbReference>
<dbReference type="AlphaFoldDB" id="D8TKB4"/>
<keyword evidence="3" id="KW-1185">Reference proteome</keyword>
<protein>
    <recommendedName>
        <fullName evidence="1">Tyrosine-protein kinase ephrin type A/B receptor-like domain-containing protein</fullName>
    </recommendedName>
</protein>
<dbReference type="SMART" id="SM01411">
    <property type="entry name" value="Ephrin_rec_like"/>
    <property type="match status" value="8"/>
</dbReference>
<dbReference type="InParanoid" id="D8TKB4"/>
<dbReference type="PANTHER" id="PTHR46104:SF1">
    <property type="entry name" value="GENE 9195-RELATED"/>
    <property type="match status" value="1"/>
</dbReference>
<dbReference type="eggNOG" id="KOG1217">
    <property type="taxonomic scope" value="Eukaryota"/>
</dbReference>
<dbReference type="SUPFAM" id="SSF57184">
    <property type="entry name" value="Growth factor receptor domain"/>
    <property type="match status" value="4"/>
</dbReference>
<dbReference type="PANTHER" id="PTHR46104">
    <property type="entry name" value="GENE 9195-RELATED-RELATED"/>
    <property type="match status" value="1"/>
</dbReference>
<dbReference type="KEGG" id="vcn:VOLCADRAFT_116236"/>
<dbReference type="Gene3D" id="2.10.50.10">
    <property type="entry name" value="Tumor Necrosis Factor Receptor, subunit A, domain 2"/>
    <property type="match status" value="6"/>
</dbReference>
<feature type="domain" description="Tyrosine-protein kinase ephrin type A/B receptor-like" evidence="1">
    <location>
        <begin position="432"/>
        <end position="460"/>
    </location>
</feature>
<evidence type="ECO:0000313" key="3">
    <source>
        <dbReference type="Proteomes" id="UP000001058"/>
    </source>
</evidence>
<dbReference type="Pfam" id="PF07699">
    <property type="entry name" value="Ephrin_rec_like"/>
    <property type="match status" value="4"/>
</dbReference>
<dbReference type="EMBL" id="GL378325">
    <property type="protein sequence ID" value="EFJ52220.1"/>
    <property type="molecule type" value="Genomic_DNA"/>
</dbReference>
<feature type="domain" description="Tyrosine-protein kinase ephrin type A/B receptor-like" evidence="1">
    <location>
        <begin position="657"/>
        <end position="691"/>
    </location>
</feature>
<dbReference type="RefSeq" id="XP_002946994.1">
    <property type="nucleotide sequence ID" value="XM_002946948.1"/>
</dbReference>
<dbReference type="GeneID" id="9624680"/>
<name>D8TKB4_VOLCA</name>
<dbReference type="OrthoDB" id="2012039at2759"/>
<gene>
    <name evidence="2" type="ORF">VOLCADRAFT_116236</name>
</gene>
<dbReference type="STRING" id="3068.D8TKB4"/>
<accession>D8TKB4</accession>
<dbReference type="InterPro" id="IPR011641">
    <property type="entry name" value="Tyr-kin_ephrin_A/B_rcpt-like"/>
</dbReference>
<dbReference type="InterPro" id="IPR009030">
    <property type="entry name" value="Growth_fac_rcpt_cys_sf"/>
</dbReference>
<evidence type="ECO:0000313" key="2">
    <source>
        <dbReference type="EMBL" id="EFJ52220.1"/>
    </source>
</evidence>
<feature type="domain" description="Tyrosine-protein kinase ephrin type A/B receptor-like" evidence="1">
    <location>
        <begin position="255"/>
        <end position="286"/>
    </location>
</feature>
<feature type="domain" description="Tyrosine-protein kinase ephrin type A/B receptor-like" evidence="1">
    <location>
        <begin position="209"/>
        <end position="242"/>
    </location>
</feature>
<organism evidence="3">
    <name type="scientific">Volvox carteri f. nagariensis</name>
    <dbReference type="NCBI Taxonomy" id="3068"/>
    <lineage>
        <taxon>Eukaryota</taxon>
        <taxon>Viridiplantae</taxon>
        <taxon>Chlorophyta</taxon>
        <taxon>core chlorophytes</taxon>
        <taxon>Chlorophyceae</taxon>
        <taxon>CS clade</taxon>
        <taxon>Chlamydomonadales</taxon>
        <taxon>Volvocaceae</taxon>
        <taxon>Volvox</taxon>
    </lineage>
</organism>